<accession>A0A0M3HMI3</accession>
<keyword evidence="2" id="KW-1185">Reference proteome</keyword>
<dbReference type="Proteomes" id="UP000036681">
    <property type="component" value="Unplaced"/>
</dbReference>
<evidence type="ECO:0000313" key="3">
    <source>
        <dbReference type="WBParaSite" id="ALUE_0000273301-mRNA-1"/>
    </source>
</evidence>
<dbReference type="AlphaFoldDB" id="A0A0M3HMI3"/>
<sequence length="168" mass="19108">MFPSNLLKNFEHSNSLELIAHCEAMHTGCYLNESIDFSSIASLHISSSERYWLNRSLIVWHASGGCLKPVNVFCRDKLWLYSSLNLAACDLVRCLFAVPMVVYVVAALLSTQLVDVLIVCGFLIVSLSPIIKSANILLNRRIYWKFMAYDGHQSRPPRSVSEEYLRHK</sequence>
<evidence type="ECO:0000313" key="2">
    <source>
        <dbReference type="Proteomes" id="UP000036681"/>
    </source>
</evidence>
<keyword evidence="1" id="KW-0472">Membrane</keyword>
<feature type="transmembrane region" description="Helical" evidence="1">
    <location>
        <begin position="116"/>
        <end position="138"/>
    </location>
</feature>
<organism evidence="2 3">
    <name type="scientific">Ascaris lumbricoides</name>
    <name type="common">Giant roundworm</name>
    <dbReference type="NCBI Taxonomy" id="6252"/>
    <lineage>
        <taxon>Eukaryota</taxon>
        <taxon>Metazoa</taxon>
        <taxon>Ecdysozoa</taxon>
        <taxon>Nematoda</taxon>
        <taxon>Chromadorea</taxon>
        <taxon>Rhabditida</taxon>
        <taxon>Spirurina</taxon>
        <taxon>Ascaridomorpha</taxon>
        <taxon>Ascaridoidea</taxon>
        <taxon>Ascarididae</taxon>
        <taxon>Ascaris</taxon>
    </lineage>
</organism>
<reference evidence="3" key="1">
    <citation type="submission" date="2017-02" db="UniProtKB">
        <authorList>
            <consortium name="WormBaseParasite"/>
        </authorList>
    </citation>
    <scope>IDENTIFICATION</scope>
</reference>
<dbReference type="WBParaSite" id="ALUE_0000273301-mRNA-1">
    <property type="protein sequence ID" value="ALUE_0000273301-mRNA-1"/>
    <property type="gene ID" value="ALUE_0000273301"/>
</dbReference>
<feature type="transmembrane region" description="Helical" evidence="1">
    <location>
        <begin position="91"/>
        <end position="110"/>
    </location>
</feature>
<name>A0A0M3HMI3_ASCLU</name>
<keyword evidence="1" id="KW-1133">Transmembrane helix</keyword>
<proteinExistence type="predicted"/>
<evidence type="ECO:0000256" key="1">
    <source>
        <dbReference type="SAM" id="Phobius"/>
    </source>
</evidence>
<protein>
    <submittedName>
        <fullName evidence="3">Glycosyl-4,4'-diaponeurosporenoate acyltransferase</fullName>
    </submittedName>
</protein>
<keyword evidence="1" id="KW-0812">Transmembrane</keyword>